<accession>A0A2H0W6I9</accession>
<proteinExistence type="predicted"/>
<evidence type="ECO:0000313" key="9">
    <source>
        <dbReference type="EMBL" id="PIS07690.1"/>
    </source>
</evidence>
<name>A0A2H0W6I9_9BACT</name>
<dbReference type="PANTHER" id="PTHR30619">
    <property type="entry name" value="DNA INTERNALIZATION/COMPETENCE PROTEIN COMEC/REC2"/>
    <property type="match status" value="1"/>
</dbReference>
<feature type="transmembrane region" description="Helical" evidence="6">
    <location>
        <begin position="53"/>
        <end position="73"/>
    </location>
</feature>
<dbReference type="InterPro" id="IPR052159">
    <property type="entry name" value="Competence_DNA_uptake"/>
</dbReference>
<gene>
    <name evidence="9" type="ORF">COT78_02320</name>
</gene>
<dbReference type="InterPro" id="IPR025405">
    <property type="entry name" value="DUF4131"/>
</dbReference>
<feature type="transmembrane region" description="Helical" evidence="6">
    <location>
        <begin position="79"/>
        <end position="97"/>
    </location>
</feature>
<dbReference type="AlphaFoldDB" id="A0A2H0W6I9"/>
<organism evidence="9 10">
    <name type="scientific">Candidatus Berkelbacteria bacterium CG10_big_fil_rev_8_21_14_0_10_43_13</name>
    <dbReference type="NCBI Taxonomy" id="1974514"/>
    <lineage>
        <taxon>Bacteria</taxon>
        <taxon>Candidatus Berkelbacteria</taxon>
    </lineage>
</organism>
<feature type="transmembrane region" description="Helical" evidence="6">
    <location>
        <begin position="104"/>
        <end position="126"/>
    </location>
</feature>
<evidence type="ECO:0000259" key="7">
    <source>
        <dbReference type="Pfam" id="PF03772"/>
    </source>
</evidence>
<feature type="transmembrane region" description="Helical" evidence="6">
    <location>
        <begin position="389"/>
        <end position="406"/>
    </location>
</feature>
<sequence length="514" mass="58377">MTQRTFLNWKLRFRNYSLYVTIIAERCANLNRSGEGGLKQYLARKFADTYRPYRIFTILALFFLIGIFLASFLDFDFTRIWPVLILVYLCLLFSSFINFLLKNFFLTLISFSFITFFLGVNTYSYFSFRSNVVLPFNSNVDITGRIVARPQIDATKQKLIVEYYLSDQDKNARVLVSAPRFPLYKYDDVIQVSGVVAEPPIFSDFNYHDYLKRYLVFGLINRPKNIIYVGHDNNLGGRFLGALYDFSGRFETALNNVLSEPQASLSAGILLGVKRNIHENLMNALNITGLTHIIALSGYNVTILVEILVVVFAARLGRRRIFIYGSALVLFFILMTGASPSVVRAGIFSFLILFGRLLGRQADQTNLMLLAAVLMVIANPYILRYDSGFQLSFLAFAGLIYISPQIKKIFEKRNLKKLPDGIKMPLVETLGAQLAVFPLIWYQFGRLSLIAPLSNILVLPLIPLSMLLIFITGVGAMLNFQLGLICSFILWPVLEYIIKIVELLAKVPWASIAK</sequence>
<dbReference type="Pfam" id="PF13567">
    <property type="entry name" value="DUF4131"/>
    <property type="match status" value="1"/>
</dbReference>
<evidence type="ECO:0000256" key="4">
    <source>
        <dbReference type="ARBA" id="ARBA00022989"/>
    </source>
</evidence>
<comment type="caution">
    <text evidence="9">The sequence shown here is derived from an EMBL/GenBank/DDBJ whole genome shotgun (WGS) entry which is preliminary data.</text>
</comment>
<feature type="domain" description="ComEC/Rec2-related protein" evidence="7">
    <location>
        <begin position="269"/>
        <end position="512"/>
    </location>
</feature>
<dbReference type="NCBIfam" id="TIGR00360">
    <property type="entry name" value="ComEC_N-term"/>
    <property type="match status" value="1"/>
</dbReference>
<evidence type="ECO:0000256" key="2">
    <source>
        <dbReference type="ARBA" id="ARBA00022475"/>
    </source>
</evidence>
<comment type="subcellular location">
    <subcellularLocation>
        <location evidence="1">Cell membrane</location>
        <topology evidence="1">Multi-pass membrane protein</topology>
    </subcellularLocation>
</comment>
<evidence type="ECO:0000256" key="6">
    <source>
        <dbReference type="SAM" id="Phobius"/>
    </source>
</evidence>
<feature type="transmembrane region" description="Helical" evidence="6">
    <location>
        <begin position="450"/>
        <end position="471"/>
    </location>
</feature>
<dbReference type="InterPro" id="IPR004477">
    <property type="entry name" value="ComEC_N"/>
</dbReference>
<dbReference type="Proteomes" id="UP000231382">
    <property type="component" value="Unassembled WGS sequence"/>
</dbReference>
<feature type="transmembrane region" description="Helical" evidence="6">
    <location>
        <begin position="426"/>
        <end position="444"/>
    </location>
</feature>
<dbReference type="Pfam" id="PF03772">
    <property type="entry name" value="Competence"/>
    <property type="match status" value="1"/>
</dbReference>
<feature type="transmembrane region" description="Helical" evidence="6">
    <location>
        <begin position="366"/>
        <end position="383"/>
    </location>
</feature>
<feature type="transmembrane region" description="Helical" evidence="6">
    <location>
        <begin position="321"/>
        <end position="337"/>
    </location>
</feature>
<evidence type="ECO:0000313" key="10">
    <source>
        <dbReference type="Proteomes" id="UP000231382"/>
    </source>
</evidence>
<keyword evidence="2" id="KW-1003">Cell membrane</keyword>
<dbReference type="PANTHER" id="PTHR30619:SF7">
    <property type="entry name" value="BETA-LACTAMASE DOMAIN PROTEIN"/>
    <property type="match status" value="1"/>
</dbReference>
<keyword evidence="5 6" id="KW-0472">Membrane</keyword>
<dbReference type="EMBL" id="PEZW01000016">
    <property type="protein sequence ID" value="PIS07690.1"/>
    <property type="molecule type" value="Genomic_DNA"/>
</dbReference>
<feature type="domain" description="DUF4131" evidence="8">
    <location>
        <begin position="81"/>
        <end position="213"/>
    </location>
</feature>
<feature type="transmembrane region" description="Helical" evidence="6">
    <location>
        <begin position="478"/>
        <end position="498"/>
    </location>
</feature>
<feature type="transmembrane region" description="Helical" evidence="6">
    <location>
        <begin position="290"/>
        <end position="314"/>
    </location>
</feature>
<reference evidence="10" key="1">
    <citation type="submission" date="2017-09" db="EMBL/GenBank/DDBJ databases">
        <title>Depth-based differentiation of microbial function through sediment-hosted aquifers and enrichment of novel symbionts in the deep terrestrial subsurface.</title>
        <authorList>
            <person name="Probst A.J."/>
            <person name="Ladd B."/>
            <person name="Jarett J.K."/>
            <person name="Geller-Mcgrath D.E."/>
            <person name="Sieber C.M.K."/>
            <person name="Emerson J.B."/>
            <person name="Anantharaman K."/>
            <person name="Thomas B.C."/>
            <person name="Malmstrom R."/>
            <person name="Stieglmeier M."/>
            <person name="Klingl A."/>
            <person name="Woyke T."/>
            <person name="Ryan C.M."/>
            <person name="Banfield J.F."/>
        </authorList>
    </citation>
    <scope>NUCLEOTIDE SEQUENCE [LARGE SCALE GENOMIC DNA]</scope>
</reference>
<keyword evidence="4 6" id="KW-1133">Transmembrane helix</keyword>
<evidence type="ECO:0000256" key="3">
    <source>
        <dbReference type="ARBA" id="ARBA00022692"/>
    </source>
</evidence>
<dbReference type="GO" id="GO:0005886">
    <property type="term" value="C:plasma membrane"/>
    <property type="evidence" value="ECO:0007669"/>
    <property type="project" value="UniProtKB-SubCell"/>
</dbReference>
<feature type="transmembrane region" description="Helical" evidence="6">
    <location>
        <begin position="343"/>
        <end position="359"/>
    </location>
</feature>
<keyword evidence="3 6" id="KW-0812">Transmembrane</keyword>
<evidence type="ECO:0000256" key="1">
    <source>
        <dbReference type="ARBA" id="ARBA00004651"/>
    </source>
</evidence>
<evidence type="ECO:0000259" key="8">
    <source>
        <dbReference type="Pfam" id="PF13567"/>
    </source>
</evidence>
<evidence type="ECO:0000256" key="5">
    <source>
        <dbReference type="ARBA" id="ARBA00023136"/>
    </source>
</evidence>
<protein>
    <submittedName>
        <fullName evidence="9">Uncharacterized protein</fullName>
    </submittedName>
</protein>